<sequence>MIKAIKDFFDSYLIPNVEEEREQLEHSIRLAVVVLLIEIAEADYENAPEERHAILNAIQKQFALNRVSAEQLIALARQEHQESTDYFQFTRLINEHYSAEQKVKVVEAFWRVAFADQALHHYEEHVIRRLADLIHVSHSDFIAAKHRIMNSS</sequence>
<protein>
    <submittedName>
        <fullName evidence="2">Tellurite resistance protein TerB</fullName>
    </submittedName>
</protein>
<dbReference type="SUPFAM" id="SSF158682">
    <property type="entry name" value="TerB-like"/>
    <property type="match status" value="1"/>
</dbReference>
<gene>
    <name evidence="2" type="ORF">CODIS_29940</name>
</gene>
<evidence type="ECO:0000313" key="3">
    <source>
        <dbReference type="Proteomes" id="UP000094769"/>
    </source>
</evidence>
<name>A0A7Z0VJT7_9GAMM</name>
<keyword evidence="3" id="KW-1185">Reference proteome</keyword>
<feature type="domain" description="Co-chaperone DjlA N-terminal" evidence="1">
    <location>
        <begin position="29"/>
        <end position="146"/>
    </location>
</feature>
<dbReference type="Proteomes" id="UP000094769">
    <property type="component" value="Unassembled WGS sequence"/>
</dbReference>
<dbReference type="AlphaFoldDB" id="A0A7Z0VJT7"/>
<dbReference type="InterPro" id="IPR007791">
    <property type="entry name" value="DjlA_N"/>
</dbReference>
<proteinExistence type="predicted"/>
<evidence type="ECO:0000259" key="1">
    <source>
        <dbReference type="Pfam" id="PF05099"/>
    </source>
</evidence>
<dbReference type="CDD" id="cd07313">
    <property type="entry name" value="terB_like_2"/>
    <property type="match status" value="1"/>
</dbReference>
<comment type="caution">
    <text evidence="2">The sequence shown here is derived from an EMBL/GenBank/DDBJ whole genome shotgun (WGS) entry which is preliminary data.</text>
</comment>
<dbReference type="Pfam" id="PF05099">
    <property type="entry name" value="TerB"/>
    <property type="match status" value="1"/>
</dbReference>
<dbReference type="Gene3D" id="1.10.3680.10">
    <property type="entry name" value="TerB-like"/>
    <property type="match status" value="1"/>
</dbReference>
<organism evidence="2 3">
    <name type="scientific">Candidatus Thiodiazotropha endolucinida</name>
    <dbReference type="NCBI Taxonomy" id="1655433"/>
    <lineage>
        <taxon>Bacteria</taxon>
        <taxon>Pseudomonadati</taxon>
        <taxon>Pseudomonadota</taxon>
        <taxon>Gammaproteobacteria</taxon>
        <taxon>Chromatiales</taxon>
        <taxon>Sedimenticolaceae</taxon>
        <taxon>Candidatus Thiodiazotropha</taxon>
    </lineage>
</organism>
<dbReference type="OrthoDB" id="5294347at2"/>
<dbReference type="InterPro" id="IPR029024">
    <property type="entry name" value="TerB-like"/>
</dbReference>
<dbReference type="RefSeq" id="WP_069126589.1">
    <property type="nucleotide sequence ID" value="NZ_MARB01000017.1"/>
</dbReference>
<reference evidence="2 3" key="1">
    <citation type="submission" date="2016-06" db="EMBL/GenBank/DDBJ databases">
        <title>Genome sequence of endosymbiont of Candidatus Endolucinida thiodiazotropha.</title>
        <authorList>
            <person name="Poehlein A."/>
            <person name="Koenig S."/>
            <person name="Heiden S.E."/>
            <person name="Thuermer A."/>
            <person name="Voget S."/>
            <person name="Daniel R."/>
            <person name="Markert S."/>
            <person name="Gros O."/>
            <person name="Schweder T."/>
        </authorList>
    </citation>
    <scope>NUCLEOTIDE SEQUENCE [LARGE SCALE GENOMIC DNA]</scope>
    <source>
        <strain evidence="2 3">COS</strain>
    </source>
</reference>
<accession>A0A7Z0VJT7</accession>
<evidence type="ECO:0000313" key="2">
    <source>
        <dbReference type="EMBL" id="ODJ86849.1"/>
    </source>
</evidence>
<dbReference type="EMBL" id="MARB01000017">
    <property type="protein sequence ID" value="ODJ86849.1"/>
    <property type="molecule type" value="Genomic_DNA"/>
</dbReference>